<accession>E3J348</accession>
<evidence type="ECO:0000256" key="3">
    <source>
        <dbReference type="ARBA" id="ARBA00023125"/>
    </source>
</evidence>
<dbReference type="SUPFAM" id="SSF53850">
    <property type="entry name" value="Periplasmic binding protein-like II"/>
    <property type="match status" value="1"/>
</dbReference>
<dbReference type="SUPFAM" id="SSF46785">
    <property type="entry name" value="Winged helix' DNA-binding domain"/>
    <property type="match status" value="1"/>
</dbReference>
<dbReference type="InterPro" id="IPR000847">
    <property type="entry name" value="LysR_HTH_N"/>
</dbReference>
<dbReference type="Gene3D" id="3.40.190.10">
    <property type="entry name" value="Periplasmic binding protein-like II"/>
    <property type="match status" value="2"/>
</dbReference>
<dbReference type="Gene3D" id="1.10.10.10">
    <property type="entry name" value="Winged helix-like DNA-binding domain superfamily/Winged helix DNA-binding domain"/>
    <property type="match status" value="1"/>
</dbReference>
<evidence type="ECO:0000259" key="6">
    <source>
        <dbReference type="PROSITE" id="PS50931"/>
    </source>
</evidence>
<evidence type="ECO:0000256" key="5">
    <source>
        <dbReference type="SAM" id="MobiDB-lite"/>
    </source>
</evidence>
<keyword evidence="2" id="KW-0805">Transcription regulation</keyword>
<feature type="region of interest" description="Disordered" evidence="5">
    <location>
        <begin position="298"/>
        <end position="327"/>
    </location>
</feature>
<dbReference type="KEGG" id="fri:FraEuI1c_5009"/>
<evidence type="ECO:0000313" key="7">
    <source>
        <dbReference type="EMBL" id="ADP82998.1"/>
    </source>
</evidence>
<reference evidence="7 8" key="1">
    <citation type="submission" date="2010-10" db="EMBL/GenBank/DDBJ databases">
        <title>Complete sequence of Frankia sp. EuI1c.</title>
        <authorList>
            <consortium name="US DOE Joint Genome Institute"/>
            <person name="Lucas S."/>
            <person name="Copeland A."/>
            <person name="Lapidus A."/>
            <person name="Cheng J.-F."/>
            <person name="Bruce D."/>
            <person name="Goodwin L."/>
            <person name="Pitluck S."/>
            <person name="Chertkov O."/>
            <person name="Detter J.C."/>
            <person name="Han C."/>
            <person name="Tapia R."/>
            <person name="Land M."/>
            <person name="Hauser L."/>
            <person name="Jeffries C."/>
            <person name="Kyrpides N."/>
            <person name="Ivanova N."/>
            <person name="Mikhailova N."/>
            <person name="Beauchemin N."/>
            <person name="Sen A."/>
            <person name="Sur S.A."/>
            <person name="Gtari M."/>
            <person name="Wall L."/>
            <person name="Tisa L."/>
            <person name="Woyke T."/>
        </authorList>
    </citation>
    <scope>NUCLEOTIDE SEQUENCE [LARGE SCALE GENOMIC DNA]</scope>
    <source>
        <strain evidence="8">DSM 45817 / CECT 9037 / EuI1c</strain>
    </source>
</reference>
<dbReference type="RefSeq" id="WP_013426116.1">
    <property type="nucleotide sequence ID" value="NC_014666.1"/>
</dbReference>
<dbReference type="Proteomes" id="UP000002484">
    <property type="component" value="Chromosome"/>
</dbReference>
<dbReference type="InterPro" id="IPR036390">
    <property type="entry name" value="WH_DNA-bd_sf"/>
</dbReference>
<name>E3J348_PSEI1</name>
<evidence type="ECO:0000313" key="8">
    <source>
        <dbReference type="Proteomes" id="UP000002484"/>
    </source>
</evidence>
<evidence type="ECO:0000256" key="1">
    <source>
        <dbReference type="ARBA" id="ARBA00009437"/>
    </source>
</evidence>
<dbReference type="Pfam" id="PF00126">
    <property type="entry name" value="HTH_1"/>
    <property type="match status" value="1"/>
</dbReference>
<dbReference type="EMBL" id="CP002299">
    <property type="protein sequence ID" value="ADP82998.1"/>
    <property type="molecule type" value="Genomic_DNA"/>
</dbReference>
<proteinExistence type="inferred from homology"/>
<comment type="similarity">
    <text evidence="1">Belongs to the LysR transcriptional regulatory family.</text>
</comment>
<dbReference type="STRING" id="298654.FraEuI1c_5009"/>
<dbReference type="InParanoid" id="E3J348"/>
<evidence type="ECO:0000256" key="2">
    <source>
        <dbReference type="ARBA" id="ARBA00023015"/>
    </source>
</evidence>
<keyword evidence="8" id="KW-1185">Reference proteome</keyword>
<evidence type="ECO:0000256" key="4">
    <source>
        <dbReference type="ARBA" id="ARBA00023163"/>
    </source>
</evidence>
<dbReference type="Pfam" id="PF03466">
    <property type="entry name" value="LysR_substrate"/>
    <property type="match status" value="1"/>
</dbReference>
<dbReference type="PANTHER" id="PTHR30346:SF29">
    <property type="entry name" value="LYSR SUBSTRATE-BINDING"/>
    <property type="match status" value="1"/>
</dbReference>
<dbReference type="eggNOG" id="COG0583">
    <property type="taxonomic scope" value="Bacteria"/>
</dbReference>
<dbReference type="GO" id="GO:0003677">
    <property type="term" value="F:DNA binding"/>
    <property type="evidence" value="ECO:0007669"/>
    <property type="project" value="UniProtKB-KW"/>
</dbReference>
<keyword evidence="4" id="KW-0804">Transcription</keyword>
<dbReference type="HOGENOM" id="CLU_039613_6_0_11"/>
<dbReference type="GO" id="GO:0003700">
    <property type="term" value="F:DNA-binding transcription factor activity"/>
    <property type="evidence" value="ECO:0007669"/>
    <property type="project" value="InterPro"/>
</dbReference>
<dbReference type="InterPro" id="IPR036388">
    <property type="entry name" value="WH-like_DNA-bd_sf"/>
</dbReference>
<dbReference type="GO" id="GO:0032993">
    <property type="term" value="C:protein-DNA complex"/>
    <property type="evidence" value="ECO:0007669"/>
    <property type="project" value="TreeGrafter"/>
</dbReference>
<organism evidence="7 8">
    <name type="scientific">Pseudofrankia inefficax (strain DSM 45817 / CECT 9037 / DDB 130130 / EuI1c)</name>
    <name type="common">Frankia inefficax</name>
    <dbReference type="NCBI Taxonomy" id="298654"/>
    <lineage>
        <taxon>Bacteria</taxon>
        <taxon>Bacillati</taxon>
        <taxon>Actinomycetota</taxon>
        <taxon>Actinomycetes</taxon>
        <taxon>Frankiales</taxon>
        <taxon>Frankiaceae</taxon>
        <taxon>Pseudofrankia</taxon>
    </lineage>
</organism>
<feature type="domain" description="HTH lysR-type" evidence="6">
    <location>
        <begin position="1"/>
        <end position="58"/>
    </location>
</feature>
<dbReference type="PANTHER" id="PTHR30346">
    <property type="entry name" value="TRANSCRIPTIONAL DUAL REGULATOR HCAR-RELATED"/>
    <property type="match status" value="1"/>
</dbReference>
<dbReference type="PROSITE" id="PS50931">
    <property type="entry name" value="HTH_LYSR"/>
    <property type="match status" value="1"/>
</dbReference>
<gene>
    <name evidence="7" type="ordered locus">FraEuI1c_5009</name>
</gene>
<dbReference type="OrthoDB" id="4131546at2"/>
<dbReference type="AlphaFoldDB" id="E3J348"/>
<protein>
    <submittedName>
        <fullName evidence="7">Transcriptional regulator, LysR family</fullName>
    </submittedName>
</protein>
<keyword evidence="3" id="KW-0238">DNA-binding</keyword>
<dbReference type="InterPro" id="IPR005119">
    <property type="entry name" value="LysR_subst-bd"/>
</dbReference>
<sequence length="327" mass="34656">MDVRHLELLRDLAERGSITAVAVATHRTPSAVSQQLRTAQREFGVGLVEPHGRGVRLTDAGRLLAGAGRDVARVLAEVQARFDEFRGEPAGLVRVAALPSAATLLLPGVLAELETTAIRLECDDVDLPEQEYGRLATDYDIVIGHSLHAGPPPGAEGLVTVALAREPLDIAMRAGHPLADGPTVTAAQLIEVEWYGVPLGYPFDVIRLAVEAATGRPVMVVQRLRDNRLVEALVARGDRVAVLPRFTTPTGHGLELRELAGLDTGRHLLALLRPDRAERLAVRHALASFRRHAADIAARHGRGPGHPSDAGGPGGAPGQPPGAEGAR</sequence>